<dbReference type="GO" id="GO:0000166">
    <property type="term" value="F:nucleotide binding"/>
    <property type="evidence" value="ECO:0007669"/>
    <property type="project" value="InterPro"/>
</dbReference>
<keyword evidence="3" id="KW-0560">Oxidoreductase</keyword>
<dbReference type="PANTHER" id="PTHR43818">
    <property type="entry name" value="BCDNA.GH03377"/>
    <property type="match status" value="1"/>
</dbReference>
<dbReference type="EMBL" id="CP036272">
    <property type="protein sequence ID" value="QDT62558.1"/>
    <property type="molecule type" value="Genomic_DNA"/>
</dbReference>
<feature type="domain" description="Gfo/Idh/MocA-like oxidoreductase bacterial type C-terminal" evidence="2">
    <location>
        <begin position="208"/>
        <end position="280"/>
    </location>
</feature>
<evidence type="ECO:0000313" key="3">
    <source>
        <dbReference type="EMBL" id="QDT62558.1"/>
    </source>
</evidence>
<dbReference type="RefSeq" id="WP_145277394.1">
    <property type="nucleotide sequence ID" value="NZ_CP036272.1"/>
</dbReference>
<dbReference type="AlphaFoldDB" id="A0A517T2F2"/>
<reference evidence="3 4" key="1">
    <citation type="submission" date="2019-02" db="EMBL/GenBank/DDBJ databases">
        <title>Deep-cultivation of Planctomycetes and their phenomic and genomic characterization uncovers novel biology.</title>
        <authorList>
            <person name="Wiegand S."/>
            <person name="Jogler M."/>
            <person name="Boedeker C."/>
            <person name="Pinto D."/>
            <person name="Vollmers J."/>
            <person name="Rivas-Marin E."/>
            <person name="Kohn T."/>
            <person name="Peeters S.H."/>
            <person name="Heuer A."/>
            <person name="Rast P."/>
            <person name="Oberbeckmann S."/>
            <person name="Bunk B."/>
            <person name="Jeske O."/>
            <person name="Meyerdierks A."/>
            <person name="Storesund J.E."/>
            <person name="Kallscheuer N."/>
            <person name="Luecker S."/>
            <person name="Lage O.M."/>
            <person name="Pohl T."/>
            <person name="Merkel B.J."/>
            <person name="Hornburger P."/>
            <person name="Mueller R.-W."/>
            <person name="Bruemmer F."/>
            <person name="Labrenz M."/>
            <person name="Spormann A.M."/>
            <person name="Op den Camp H."/>
            <person name="Overmann J."/>
            <person name="Amann R."/>
            <person name="Jetten M.S.M."/>
            <person name="Mascher T."/>
            <person name="Medema M.H."/>
            <person name="Devos D.P."/>
            <person name="Kaster A.-K."/>
            <person name="Ovreas L."/>
            <person name="Rohde M."/>
            <person name="Galperin M.Y."/>
            <person name="Jogler C."/>
        </authorList>
    </citation>
    <scope>NUCLEOTIDE SEQUENCE [LARGE SCALE GENOMIC DNA]</scope>
    <source>
        <strain evidence="3 4">SV_7m_r</strain>
    </source>
</reference>
<keyword evidence="4" id="KW-1185">Reference proteome</keyword>
<sequence length="428" mass="46994">MSDRRAFLKTSVGVASGVVAGGYGQQEQVLAASAVASERIRLGVIGIGPRAKYVLGGMLKHKDVQCVAIADVQQTRRDAGKKLVDNVYGDAACETLGDFRQLLDRKDIDAVFIATGDRWHATASMLAAEAGKDVYSEKPCGITIDLCKQLAETIDRTGRVFQAGTQRRSVANFVEAVRLVHDGVLGDLKSLHATVYVPEIKTQWLPGQPTPNAKQCDWNLWLGPAPWRPYHQDYVNGRWRGYYDFDSGARLLDWGAHTVDLCQWAHHADDTVPVQYAADEKGVTATYADGTPLRIDFLQTPFGQRPGWIQSLGTCPVRFVGSKGIVEVGDSGGIVVSPEKLMSAVKPLPQKGSGLDVEAHSRNFFDCIKSRELPVANQNAMRQSHIACHAAAIAWMLGRTVKLDPKTLQFLDDDEANRLCARPERNWQ</sequence>
<dbReference type="InterPro" id="IPR000683">
    <property type="entry name" value="Gfo/Idh/MocA-like_OxRdtase_N"/>
</dbReference>
<dbReference type="OrthoDB" id="9788246at2"/>
<dbReference type="EC" id="1.-.-.-" evidence="3"/>
<dbReference type="PANTHER" id="PTHR43818:SF5">
    <property type="entry name" value="OXIDOREDUCTASE FAMILY PROTEIN"/>
    <property type="match status" value="1"/>
</dbReference>
<dbReference type="SUPFAM" id="SSF55347">
    <property type="entry name" value="Glyceraldehyde-3-phosphate dehydrogenase-like, C-terminal domain"/>
    <property type="match status" value="1"/>
</dbReference>
<dbReference type="Gene3D" id="3.30.360.10">
    <property type="entry name" value="Dihydrodipicolinate Reductase, domain 2"/>
    <property type="match status" value="1"/>
</dbReference>
<evidence type="ECO:0000259" key="2">
    <source>
        <dbReference type="Pfam" id="PF19051"/>
    </source>
</evidence>
<feature type="domain" description="Gfo/Idh/MocA-like oxidoreductase bacterial type C-terminal" evidence="2">
    <location>
        <begin position="356"/>
        <end position="426"/>
    </location>
</feature>
<dbReference type="Pfam" id="PF01408">
    <property type="entry name" value="GFO_IDH_MocA"/>
    <property type="match status" value="1"/>
</dbReference>
<dbReference type="InterPro" id="IPR050463">
    <property type="entry name" value="Gfo/Idh/MocA_oxidrdct_glycsds"/>
</dbReference>
<protein>
    <submittedName>
        <fullName evidence="3">4,5-dihydroxyphthalate dehydrogenase</fullName>
        <ecNumber evidence="3">1.-.-.-</ecNumber>
    </submittedName>
</protein>
<organism evidence="3 4">
    <name type="scientific">Stieleria bergensis</name>
    <dbReference type="NCBI Taxonomy" id="2528025"/>
    <lineage>
        <taxon>Bacteria</taxon>
        <taxon>Pseudomonadati</taxon>
        <taxon>Planctomycetota</taxon>
        <taxon>Planctomycetia</taxon>
        <taxon>Pirellulales</taxon>
        <taxon>Pirellulaceae</taxon>
        <taxon>Stieleria</taxon>
    </lineage>
</organism>
<dbReference type="InterPro" id="IPR036291">
    <property type="entry name" value="NAD(P)-bd_dom_sf"/>
</dbReference>
<proteinExistence type="predicted"/>
<name>A0A517T2F2_9BACT</name>
<evidence type="ECO:0000259" key="1">
    <source>
        <dbReference type="Pfam" id="PF01408"/>
    </source>
</evidence>
<dbReference type="GO" id="GO:0016491">
    <property type="term" value="F:oxidoreductase activity"/>
    <property type="evidence" value="ECO:0007669"/>
    <property type="project" value="UniProtKB-KW"/>
</dbReference>
<accession>A0A517T2F2</accession>
<evidence type="ECO:0000313" key="4">
    <source>
        <dbReference type="Proteomes" id="UP000315003"/>
    </source>
</evidence>
<dbReference type="Pfam" id="PF19051">
    <property type="entry name" value="GFO_IDH_MocA_C2"/>
    <property type="match status" value="2"/>
</dbReference>
<feature type="domain" description="Gfo/Idh/MocA-like oxidoreductase N-terminal" evidence="1">
    <location>
        <begin position="40"/>
        <end position="164"/>
    </location>
</feature>
<dbReference type="SUPFAM" id="SSF51735">
    <property type="entry name" value="NAD(P)-binding Rossmann-fold domains"/>
    <property type="match status" value="1"/>
</dbReference>
<dbReference type="PROSITE" id="PS51318">
    <property type="entry name" value="TAT"/>
    <property type="match status" value="1"/>
</dbReference>
<dbReference type="InterPro" id="IPR043906">
    <property type="entry name" value="Gfo/Idh/MocA_OxRdtase_bact_C"/>
</dbReference>
<dbReference type="Proteomes" id="UP000315003">
    <property type="component" value="Chromosome"/>
</dbReference>
<gene>
    <name evidence="3" type="primary">pht4</name>
    <name evidence="3" type="ORF">SV7mr_51080</name>
</gene>
<dbReference type="InterPro" id="IPR006311">
    <property type="entry name" value="TAT_signal"/>
</dbReference>
<dbReference type="Gene3D" id="3.40.50.720">
    <property type="entry name" value="NAD(P)-binding Rossmann-like Domain"/>
    <property type="match status" value="1"/>
</dbReference>